<sequence>MYELLLYEHYIRLELLPAYLTTMVLWVLTSSVRGVVWSLVTLAWMVVSVNSSLVVNLVIRYQDVLRDPELNQLAGPSYVFALWNAFFAVPVQVLEEGEAKVKGFCWFVLLVLSLAIHVPMMLFDLLEFVALGTTGLAAVLVMTNSLNQMFELTRWLTPATGVIVVVGIVAHGWRFGQGSGHLGNAAPRIVVKKALKSVRREVSRCNRREAACLASLNGPAVNSTETSRPAATSLKEGCSVSSCQPHAKLL</sequence>
<feature type="transmembrane region" description="Helical" evidence="1">
    <location>
        <begin position="12"/>
        <end position="29"/>
    </location>
</feature>
<keyword evidence="1" id="KW-1133">Transmembrane helix</keyword>
<accession>A0AAD9LG00</accession>
<evidence type="ECO:0000313" key="2">
    <source>
        <dbReference type="EMBL" id="KAK1934971.1"/>
    </source>
</evidence>
<feature type="transmembrane region" description="Helical" evidence="1">
    <location>
        <begin position="125"/>
        <end position="143"/>
    </location>
</feature>
<keyword evidence="1" id="KW-0812">Transmembrane</keyword>
<feature type="transmembrane region" description="Helical" evidence="1">
    <location>
        <begin position="70"/>
        <end position="89"/>
    </location>
</feature>
<proteinExistence type="predicted"/>
<evidence type="ECO:0000313" key="3">
    <source>
        <dbReference type="Proteomes" id="UP001259832"/>
    </source>
</evidence>
<protein>
    <submittedName>
        <fullName evidence="2">Uncharacterized protein</fullName>
    </submittedName>
</protein>
<keyword evidence="1" id="KW-0472">Membrane</keyword>
<dbReference type="Proteomes" id="UP001259832">
    <property type="component" value="Unassembled WGS sequence"/>
</dbReference>
<keyword evidence="3" id="KW-1185">Reference proteome</keyword>
<comment type="caution">
    <text evidence="2">The sequence shown here is derived from an EMBL/GenBank/DDBJ whole genome shotgun (WGS) entry which is preliminary data.</text>
</comment>
<dbReference type="EMBL" id="JASMQC010000024">
    <property type="protein sequence ID" value="KAK1934971.1"/>
    <property type="molecule type" value="Genomic_DNA"/>
</dbReference>
<evidence type="ECO:0000256" key="1">
    <source>
        <dbReference type="SAM" id="Phobius"/>
    </source>
</evidence>
<dbReference type="AlphaFoldDB" id="A0AAD9LG00"/>
<gene>
    <name evidence="2" type="ORF">P3T76_010737</name>
</gene>
<feature type="transmembrane region" description="Helical" evidence="1">
    <location>
        <begin position="155"/>
        <end position="173"/>
    </location>
</feature>
<name>A0AAD9LG00_9STRA</name>
<reference evidence="2" key="1">
    <citation type="submission" date="2023-08" db="EMBL/GenBank/DDBJ databases">
        <title>Reference Genome Resource for the Citrus Pathogen Phytophthora citrophthora.</title>
        <authorList>
            <person name="Moller H."/>
            <person name="Coetzee B."/>
            <person name="Rose L.J."/>
            <person name="Van Niekerk J.M."/>
        </authorList>
    </citation>
    <scope>NUCLEOTIDE SEQUENCE</scope>
    <source>
        <strain evidence="2">STE-U-9442</strain>
    </source>
</reference>
<organism evidence="2 3">
    <name type="scientific">Phytophthora citrophthora</name>
    <dbReference type="NCBI Taxonomy" id="4793"/>
    <lineage>
        <taxon>Eukaryota</taxon>
        <taxon>Sar</taxon>
        <taxon>Stramenopiles</taxon>
        <taxon>Oomycota</taxon>
        <taxon>Peronosporomycetes</taxon>
        <taxon>Peronosporales</taxon>
        <taxon>Peronosporaceae</taxon>
        <taxon>Phytophthora</taxon>
    </lineage>
</organism>
<feature type="transmembrane region" description="Helical" evidence="1">
    <location>
        <begin position="101"/>
        <end position="118"/>
    </location>
</feature>
<feature type="transmembrane region" description="Helical" evidence="1">
    <location>
        <begin position="35"/>
        <end position="58"/>
    </location>
</feature>